<evidence type="ECO:0000313" key="6">
    <source>
        <dbReference type="Proteomes" id="UP000016223"/>
    </source>
</evidence>
<protein>
    <submittedName>
        <fullName evidence="5">Putative transcriptional regulator, AraC family</fullName>
    </submittedName>
</protein>
<dbReference type="Proteomes" id="UP000016223">
    <property type="component" value="Chromosome 1"/>
</dbReference>
<dbReference type="KEGG" id="vpd:VAPA_1c01010"/>
<dbReference type="SMART" id="SM00342">
    <property type="entry name" value="HTH_ARAC"/>
    <property type="match status" value="1"/>
</dbReference>
<dbReference type="GO" id="GO:0043565">
    <property type="term" value="F:sequence-specific DNA binding"/>
    <property type="evidence" value="ECO:0007669"/>
    <property type="project" value="InterPro"/>
</dbReference>
<keyword evidence="3" id="KW-0804">Transcription</keyword>
<evidence type="ECO:0000256" key="2">
    <source>
        <dbReference type="ARBA" id="ARBA00023125"/>
    </source>
</evidence>
<gene>
    <name evidence="5" type="ORF">VAPA_1c01010</name>
</gene>
<evidence type="ECO:0000256" key="3">
    <source>
        <dbReference type="ARBA" id="ARBA00023163"/>
    </source>
</evidence>
<evidence type="ECO:0000313" key="5">
    <source>
        <dbReference type="EMBL" id="AGU47232.1"/>
    </source>
</evidence>
<dbReference type="Gene3D" id="1.10.10.60">
    <property type="entry name" value="Homeodomain-like"/>
    <property type="match status" value="1"/>
</dbReference>
<dbReference type="InterPro" id="IPR020449">
    <property type="entry name" value="Tscrpt_reg_AraC-type_HTH"/>
</dbReference>
<dbReference type="EMBL" id="CP003911">
    <property type="protein sequence ID" value="AGU47232.1"/>
    <property type="molecule type" value="Genomic_DNA"/>
</dbReference>
<dbReference type="PRINTS" id="PR00032">
    <property type="entry name" value="HTHARAC"/>
</dbReference>
<dbReference type="PANTHER" id="PTHR43280">
    <property type="entry name" value="ARAC-FAMILY TRANSCRIPTIONAL REGULATOR"/>
    <property type="match status" value="1"/>
</dbReference>
<sequence length="105" mass="11667">MAVDRAYRSEDLSIASLATRLSAPEYRLRRLINQRLGHRNFNAFVNGFRLAEAMAALADPGKRDLPVLTIALTAGFQSIGPFNRAFKTATGLTPTEFRREKLAES</sequence>
<dbReference type="GO" id="GO:0003700">
    <property type="term" value="F:DNA-binding transcription factor activity"/>
    <property type="evidence" value="ECO:0007669"/>
    <property type="project" value="InterPro"/>
</dbReference>
<evidence type="ECO:0000259" key="4">
    <source>
        <dbReference type="PROSITE" id="PS01124"/>
    </source>
</evidence>
<dbReference type="InterPro" id="IPR018062">
    <property type="entry name" value="HTH_AraC-typ_CS"/>
</dbReference>
<dbReference type="AlphaFoldDB" id="T1X2V3"/>
<evidence type="ECO:0000256" key="1">
    <source>
        <dbReference type="ARBA" id="ARBA00023015"/>
    </source>
</evidence>
<dbReference type="Pfam" id="PF12833">
    <property type="entry name" value="HTH_18"/>
    <property type="match status" value="1"/>
</dbReference>
<dbReference type="PROSITE" id="PS01124">
    <property type="entry name" value="HTH_ARAC_FAMILY_2"/>
    <property type="match status" value="1"/>
</dbReference>
<keyword evidence="1" id="KW-0805">Transcription regulation</keyword>
<dbReference type="SUPFAM" id="SSF46689">
    <property type="entry name" value="Homeodomain-like"/>
    <property type="match status" value="1"/>
</dbReference>
<accession>T1X2V3</accession>
<organism evidence="5 6">
    <name type="scientific">Variovorax paradoxus B4</name>
    <dbReference type="NCBI Taxonomy" id="1246301"/>
    <lineage>
        <taxon>Bacteria</taxon>
        <taxon>Pseudomonadati</taxon>
        <taxon>Pseudomonadota</taxon>
        <taxon>Betaproteobacteria</taxon>
        <taxon>Burkholderiales</taxon>
        <taxon>Comamonadaceae</taxon>
        <taxon>Variovorax</taxon>
    </lineage>
</organism>
<dbReference type="InterPro" id="IPR018060">
    <property type="entry name" value="HTH_AraC"/>
</dbReference>
<dbReference type="PROSITE" id="PS00041">
    <property type="entry name" value="HTH_ARAC_FAMILY_1"/>
    <property type="match status" value="1"/>
</dbReference>
<feature type="domain" description="HTH araC/xylS-type" evidence="4">
    <location>
        <begin position="1"/>
        <end position="100"/>
    </location>
</feature>
<dbReference type="PATRIC" id="fig|1246301.3.peg.105"/>
<name>T1X2V3_VARPD</name>
<dbReference type="HOGENOM" id="CLU_047522_4_1_4"/>
<reference evidence="5 6" key="1">
    <citation type="submission" date="2012-10" db="EMBL/GenBank/DDBJ databases">
        <title>Genome sequence of Variovorax paradoxus B4.</title>
        <authorList>
            <person name="Schuldes J."/>
            <person name="Brandt U."/>
            <person name="Hiessl S."/>
            <person name="Wuebbeler J.H."/>
            <person name="Thuermer A."/>
            <person name="Steinbuechel A."/>
            <person name="Daniel R."/>
        </authorList>
    </citation>
    <scope>NUCLEOTIDE SEQUENCE [LARGE SCALE GENOMIC DNA]</scope>
    <source>
        <strain evidence="5 6">B4</strain>
    </source>
</reference>
<dbReference type="RefSeq" id="WP_021004805.1">
    <property type="nucleotide sequence ID" value="NC_022247.1"/>
</dbReference>
<keyword evidence="2" id="KW-0238">DNA-binding</keyword>
<dbReference type="PANTHER" id="PTHR43280:SF29">
    <property type="entry name" value="ARAC-FAMILY TRANSCRIPTIONAL REGULATOR"/>
    <property type="match status" value="1"/>
</dbReference>
<dbReference type="InterPro" id="IPR009057">
    <property type="entry name" value="Homeodomain-like_sf"/>
</dbReference>
<proteinExistence type="predicted"/>